<dbReference type="SUPFAM" id="SSF48371">
    <property type="entry name" value="ARM repeat"/>
    <property type="match status" value="1"/>
</dbReference>
<proteinExistence type="inferred from homology"/>
<feature type="compositionally biased region" description="Low complexity" evidence="4">
    <location>
        <begin position="314"/>
        <end position="329"/>
    </location>
</feature>
<dbReference type="SMART" id="SM00543">
    <property type="entry name" value="MIF4G"/>
    <property type="match status" value="1"/>
</dbReference>
<evidence type="ECO:0000256" key="1">
    <source>
        <dbReference type="ARBA" id="ARBA00005775"/>
    </source>
</evidence>
<dbReference type="OrthoDB" id="514777at2759"/>
<dbReference type="PANTHER" id="PTHR23253:SF9">
    <property type="entry name" value="EUKARYOTIC TRANSLATION INITIATION FACTOR 4 GAMMA 2"/>
    <property type="match status" value="1"/>
</dbReference>
<reference evidence="6 7" key="1">
    <citation type="journal article" date="2018" name="BMC Genomics">
        <title>Genomic comparison of Trypanosoma conorhini and Trypanosoma rangeli to Trypanosoma cruzi strains of high and low virulence.</title>
        <authorList>
            <person name="Bradwell K.R."/>
            <person name="Koparde V.N."/>
            <person name="Matveyev A.V."/>
            <person name="Serrano M.G."/>
            <person name="Alves J.M."/>
            <person name="Parikh H."/>
            <person name="Huang B."/>
            <person name="Lee V."/>
            <person name="Espinosa-Alvarez O."/>
            <person name="Ortiz P.A."/>
            <person name="Costa-Martins A.G."/>
            <person name="Teixeira M.M."/>
            <person name="Buck G.A."/>
        </authorList>
    </citation>
    <scope>NUCLEOTIDE SEQUENCE [LARGE SCALE GENOMIC DNA]</scope>
    <source>
        <strain evidence="6 7">025E</strain>
    </source>
</reference>
<dbReference type="GO" id="GO:0003743">
    <property type="term" value="F:translation initiation factor activity"/>
    <property type="evidence" value="ECO:0007669"/>
    <property type="project" value="UniProtKB-KW"/>
</dbReference>
<dbReference type="PANTHER" id="PTHR23253">
    <property type="entry name" value="EUKARYOTIC TRANSLATION INITIATION FACTOR 4 GAMMA"/>
    <property type="match status" value="1"/>
</dbReference>
<dbReference type="Gene3D" id="1.25.40.180">
    <property type="match status" value="1"/>
</dbReference>
<feature type="compositionally biased region" description="Pro residues" evidence="4">
    <location>
        <begin position="403"/>
        <end position="413"/>
    </location>
</feature>
<organism evidence="6 7">
    <name type="scientific">Trypanosoma conorhini</name>
    <dbReference type="NCBI Taxonomy" id="83891"/>
    <lineage>
        <taxon>Eukaryota</taxon>
        <taxon>Discoba</taxon>
        <taxon>Euglenozoa</taxon>
        <taxon>Kinetoplastea</taxon>
        <taxon>Metakinetoplastina</taxon>
        <taxon>Trypanosomatida</taxon>
        <taxon>Trypanosomatidae</taxon>
        <taxon>Trypanosoma</taxon>
    </lineage>
</organism>
<evidence type="ECO:0000313" key="6">
    <source>
        <dbReference type="EMBL" id="RNF27102.1"/>
    </source>
</evidence>
<feature type="domain" description="MIF4G" evidence="5">
    <location>
        <begin position="86"/>
        <end position="300"/>
    </location>
</feature>
<dbReference type="Proteomes" id="UP000284403">
    <property type="component" value="Unassembled WGS sequence"/>
</dbReference>
<evidence type="ECO:0000256" key="3">
    <source>
        <dbReference type="ARBA" id="ARBA00022917"/>
    </source>
</evidence>
<sequence>MLFKPRGVTSNDPKYAGNSRIMTIPDLLAYRDTWKERLSDDFSLGRILLAARAAKSKPAEPEKLVMTSNGFKVKQRDAIDQSERGVRLVQSTLNKLTESNFDVIAKSILVPEIILNTKVVAEVVRLIYDKALVEPVFAGLYARLCNMIVRYEYDYRSTQSGEVDAQKSEVRVAIVEKCQQMFDGATKAVRETASEDEAEKVRKRNVNNIKFAGELFLKSLITQKIITRILHEKVYKEAPTDMDLEVVVNLLEVVGKMYEEKDPAAQPDLWKLLGKLQEERKFSNRIRFLLQNLIERRNGGWKPREPEQVIVEDQQQQQQQHQQQQQQQRYHSHQHQQQHYYNTNTNNNNIHQYQQQQHRSGEQLPPPMGKRATSYQDVSSPYGVGTRRATSHTDLSGLGGYAMPPPPPPPQLPPQLQSAPGAEQLSVDEKKLLVLARPPETLTDEVSRSILRIARDAVEDGLPNRDWITNELSHVLGPNEAVSQCLAASVYVILLRALMDTKEVERTLFLTALEKGKWGRSVLSRGFALCFTKIIADRDVADCPRIFSRFVDAVGRITELNFLAVTKDIMARTAKNLDVMQAFCDETEDWEEEFINVWDCLLLARPTSTKVAVADSMEALSSVRLGSFLRGIIPDFVASMVQAGFFTEEDLRQWRQENESSTKYRALTEELAQLYP</sequence>
<dbReference type="Pfam" id="PF02854">
    <property type="entry name" value="MIF4G"/>
    <property type="match status" value="1"/>
</dbReference>
<protein>
    <submittedName>
        <fullName evidence="6">Putative eukaryotic initiation factor 4a</fullName>
    </submittedName>
</protein>
<keyword evidence="2 6" id="KW-0396">Initiation factor</keyword>
<dbReference type="GeneID" id="40314267"/>
<dbReference type="GO" id="GO:0003729">
    <property type="term" value="F:mRNA binding"/>
    <property type="evidence" value="ECO:0007669"/>
    <property type="project" value="TreeGrafter"/>
</dbReference>
<evidence type="ECO:0000259" key="5">
    <source>
        <dbReference type="SMART" id="SM00543"/>
    </source>
</evidence>
<feature type="region of interest" description="Disordered" evidence="4">
    <location>
        <begin position="310"/>
        <end position="423"/>
    </location>
</feature>
<dbReference type="GO" id="GO:0016281">
    <property type="term" value="C:eukaryotic translation initiation factor 4F complex"/>
    <property type="evidence" value="ECO:0007669"/>
    <property type="project" value="TreeGrafter"/>
</dbReference>
<keyword evidence="7" id="KW-1185">Reference proteome</keyword>
<keyword evidence="3" id="KW-0648">Protein biosynthesis</keyword>
<dbReference type="AlphaFoldDB" id="A0A422QAU4"/>
<comment type="similarity">
    <text evidence="1">Belongs to the eukaryotic initiation factor 4G family.</text>
</comment>
<name>A0A422QAU4_9TRYP</name>
<dbReference type="InterPro" id="IPR003890">
    <property type="entry name" value="MIF4G-like_typ-3"/>
</dbReference>
<evidence type="ECO:0000256" key="2">
    <source>
        <dbReference type="ARBA" id="ARBA00022540"/>
    </source>
</evidence>
<evidence type="ECO:0000313" key="7">
    <source>
        <dbReference type="Proteomes" id="UP000284403"/>
    </source>
</evidence>
<comment type="caution">
    <text evidence="6">The sequence shown here is derived from an EMBL/GenBank/DDBJ whole genome shotgun (WGS) entry which is preliminary data.</text>
</comment>
<dbReference type="EMBL" id="MKKU01000016">
    <property type="protein sequence ID" value="RNF27102.1"/>
    <property type="molecule type" value="Genomic_DNA"/>
</dbReference>
<evidence type="ECO:0000256" key="4">
    <source>
        <dbReference type="SAM" id="MobiDB-lite"/>
    </source>
</evidence>
<dbReference type="RefSeq" id="XP_029232308.1">
    <property type="nucleotide sequence ID" value="XM_029367596.1"/>
</dbReference>
<feature type="compositionally biased region" description="Low complexity" evidence="4">
    <location>
        <begin position="337"/>
        <end position="358"/>
    </location>
</feature>
<accession>A0A422QAU4</accession>
<gene>
    <name evidence="6" type="ORF">Tco025E_00656</name>
</gene>
<dbReference type="InterPro" id="IPR016024">
    <property type="entry name" value="ARM-type_fold"/>
</dbReference>